<keyword evidence="2" id="KW-1185">Reference proteome</keyword>
<name>A0A5B1M6M1_9ACTN</name>
<dbReference type="InterPro" id="IPR046036">
    <property type="entry name" value="DUF5994"/>
</dbReference>
<dbReference type="AlphaFoldDB" id="A0A5B1M6M1"/>
<organism evidence="1 2">
    <name type="scientific">Nocardioides antri</name>
    <dbReference type="NCBI Taxonomy" id="2607659"/>
    <lineage>
        <taxon>Bacteria</taxon>
        <taxon>Bacillati</taxon>
        <taxon>Actinomycetota</taxon>
        <taxon>Actinomycetes</taxon>
        <taxon>Propionibacteriales</taxon>
        <taxon>Nocardioidaceae</taxon>
        <taxon>Nocardioides</taxon>
    </lineage>
</organism>
<dbReference type="RefSeq" id="WP_149749409.1">
    <property type="nucleotide sequence ID" value="NZ_VUJW01000002.1"/>
</dbReference>
<proteinExistence type="predicted"/>
<dbReference type="Proteomes" id="UP000324351">
    <property type="component" value="Unassembled WGS sequence"/>
</dbReference>
<reference evidence="1 2" key="2">
    <citation type="submission" date="2019-09" db="EMBL/GenBank/DDBJ databases">
        <authorList>
            <person name="Jin C."/>
        </authorList>
    </citation>
    <scope>NUCLEOTIDE SEQUENCE [LARGE SCALE GENOMIC DNA]</scope>
    <source>
        <strain evidence="1 2">BN140041</strain>
    </source>
</reference>
<evidence type="ECO:0000313" key="2">
    <source>
        <dbReference type="Proteomes" id="UP000324351"/>
    </source>
</evidence>
<comment type="caution">
    <text evidence="1">The sequence shown here is derived from an EMBL/GenBank/DDBJ whole genome shotgun (WGS) entry which is preliminary data.</text>
</comment>
<gene>
    <name evidence="1" type="ORF">F0U47_06040</name>
</gene>
<dbReference type="Pfam" id="PF19457">
    <property type="entry name" value="DUF5994"/>
    <property type="match status" value="1"/>
</dbReference>
<dbReference type="EMBL" id="VUJW01000002">
    <property type="protein sequence ID" value="KAA1428473.1"/>
    <property type="molecule type" value="Genomic_DNA"/>
</dbReference>
<protein>
    <submittedName>
        <fullName evidence="1">Uncharacterized protein</fullName>
    </submittedName>
</protein>
<accession>A0A5B1M6M1</accession>
<evidence type="ECO:0000313" key="1">
    <source>
        <dbReference type="EMBL" id="KAA1428473.1"/>
    </source>
</evidence>
<reference evidence="1 2" key="1">
    <citation type="submission" date="2019-09" db="EMBL/GenBank/DDBJ databases">
        <title>Nocardioides panacisoli sp. nov., isolated from the soil of a ginseng field.</title>
        <authorList>
            <person name="Cho C."/>
        </authorList>
    </citation>
    <scope>NUCLEOTIDE SEQUENCE [LARGE SCALE GENOMIC DNA]</scope>
    <source>
        <strain evidence="1 2">BN140041</strain>
    </source>
</reference>
<sequence>MSSLRLTIGGPPGRDRLDGGWWPHSRDLATEFAALVDGFPAELGRVVRAVYSPPDWDDSPRRVAVTGRFVKVGKFPSDDTHVIYLTTSDRVTYCLLVVPPTFDAAQGAEAMLASATPGNRHRAGELLEVVTNELPVDPSGMWASEGAR</sequence>